<dbReference type="GO" id="GO:0006412">
    <property type="term" value="P:translation"/>
    <property type="evidence" value="ECO:0007669"/>
    <property type="project" value="InterPro"/>
</dbReference>
<name>A0A7S2UC97_9STRA</name>
<accession>A0A7S2UC97</accession>
<dbReference type="AlphaFoldDB" id="A0A7S2UC97"/>
<evidence type="ECO:0000256" key="1">
    <source>
        <dbReference type="ARBA" id="ARBA00002570"/>
    </source>
</evidence>
<keyword evidence="7" id="KW-0496">Mitochondrion</keyword>
<evidence type="ECO:0000256" key="9">
    <source>
        <dbReference type="ARBA" id="ARBA00035209"/>
    </source>
</evidence>
<proteinExistence type="inferred from homology"/>
<evidence type="ECO:0000313" key="12">
    <source>
        <dbReference type="EMBL" id="CAD9814007.1"/>
    </source>
</evidence>
<keyword evidence="5" id="KW-0809">Transit peptide</keyword>
<comment type="similarity">
    <text evidence="4 10">Belongs to the universal ribosomal protein uL3 family.</text>
</comment>
<evidence type="ECO:0000256" key="5">
    <source>
        <dbReference type="ARBA" id="ARBA00022946"/>
    </source>
</evidence>
<dbReference type="GO" id="GO:0009507">
    <property type="term" value="C:chloroplast"/>
    <property type="evidence" value="ECO:0007669"/>
    <property type="project" value="UniProtKB-SubCell"/>
</dbReference>
<dbReference type="PANTHER" id="PTHR11229:SF8">
    <property type="entry name" value="LARGE RIBOSOMAL SUBUNIT PROTEIN UL3M"/>
    <property type="match status" value="1"/>
</dbReference>
<evidence type="ECO:0000256" key="7">
    <source>
        <dbReference type="ARBA" id="ARBA00023128"/>
    </source>
</evidence>
<dbReference type="SUPFAM" id="SSF50447">
    <property type="entry name" value="Translation proteins"/>
    <property type="match status" value="1"/>
</dbReference>
<evidence type="ECO:0000256" key="11">
    <source>
        <dbReference type="SAM" id="MobiDB-lite"/>
    </source>
</evidence>
<dbReference type="InterPro" id="IPR000597">
    <property type="entry name" value="Ribosomal_uL3"/>
</dbReference>
<feature type="region of interest" description="Disordered" evidence="11">
    <location>
        <begin position="368"/>
        <end position="418"/>
    </location>
</feature>
<keyword evidence="6 10" id="KW-0689">Ribosomal protein</keyword>
<dbReference type="HAMAP" id="MF_01325_B">
    <property type="entry name" value="Ribosomal_uL3_B"/>
    <property type="match status" value="1"/>
</dbReference>
<sequence>MLRSVLTASGGARRTAAAMMATRSSNGTQHVAAPLVSVRGTAVSHHRGFYSGTHVLSKKKEADVYTEEDTPTPPGGPIEMLNTEMSQTDAEAIIAGELEKIRLEAERKLYKDWKPGERKRELLMSYNIEDFDEEAKKKKWYPQMQRRCGALGIKIGMMPVWDDWGERHACTVLFLDNNVVLKNKTEDTKDGYNAVQIGAGERKMKRVTKPLMGHYKACGITEHPPFIVREFRVSSPEYMLPPGTVIHARHFIPGQNVDVAGISKGKGFQGAMKRHGFAGMPATHGTSLSHRALGSTGQCQDPGKVFKGKKMAGRMGSDRVTVQNLRIVKVDRGRNLLYVKGAIPGNKGGFVEIRDAVKKPLFGTEKIFGADPQENSKPPLPTYSYEEGIDGSGESGHEEWMPLGKKDPMDPNYDLSVA</sequence>
<evidence type="ECO:0000256" key="4">
    <source>
        <dbReference type="ARBA" id="ARBA00006540"/>
    </source>
</evidence>
<evidence type="ECO:0000256" key="6">
    <source>
        <dbReference type="ARBA" id="ARBA00022980"/>
    </source>
</evidence>
<dbReference type="InterPro" id="IPR009000">
    <property type="entry name" value="Transl_B-barrel_sf"/>
</dbReference>
<dbReference type="NCBIfam" id="TIGR03625">
    <property type="entry name" value="L3_bact"/>
    <property type="match status" value="1"/>
</dbReference>
<gene>
    <name evidence="12" type="ORF">ASEP1449_LOCUS5832</name>
</gene>
<comment type="function">
    <text evidence="1">One of the primary rRNA binding proteins, it binds directly near the 3'-end of the 23S rRNA, where it nucleates assembly of the 50S subunit.</text>
</comment>
<dbReference type="Pfam" id="PF00297">
    <property type="entry name" value="Ribosomal_L3"/>
    <property type="match status" value="1"/>
</dbReference>
<evidence type="ECO:0000256" key="3">
    <source>
        <dbReference type="ARBA" id="ARBA00004229"/>
    </source>
</evidence>
<dbReference type="InterPro" id="IPR019926">
    <property type="entry name" value="Ribosomal_uL3_CS"/>
</dbReference>
<dbReference type="PANTHER" id="PTHR11229">
    <property type="entry name" value="50S RIBOSOMAL PROTEIN L3"/>
    <property type="match status" value="1"/>
</dbReference>
<dbReference type="EMBL" id="HBHQ01008684">
    <property type="protein sequence ID" value="CAD9814007.1"/>
    <property type="molecule type" value="Transcribed_RNA"/>
</dbReference>
<feature type="compositionally biased region" description="Basic and acidic residues" evidence="11">
    <location>
        <begin position="395"/>
        <end position="409"/>
    </location>
</feature>
<dbReference type="FunFam" id="2.40.30.10:FF:000004">
    <property type="entry name" value="50S ribosomal protein L3"/>
    <property type="match status" value="1"/>
</dbReference>
<protein>
    <recommendedName>
        <fullName evidence="9">Large ribosomal subunit protein uL3m</fullName>
    </recommendedName>
</protein>
<comment type="subcellular location">
    <subcellularLocation>
        <location evidence="2">Mitochondrion</location>
    </subcellularLocation>
    <subcellularLocation>
        <location evidence="3">Plastid</location>
        <location evidence="3">Chloroplast</location>
    </subcellularLocation>
</comment>
<evidence type="ECO:0000256" key="8">
    <source>
        <dbReference type="ARBA" id="ARBA00023274"/>
    </source>
</evidence>
<dbReference type="InterPro" id="IPR019927">
    <property type="entry name" value="Ribosomal_uL3_bac/org-type"/>
</dbReference>
<keyword evidence="8 10" id="KW-0687">Ribonucleoprotein</keyword>
<reference evidence="12" key="1">
    <citation type="submission" date="2021-01" db="EMBL/GenBank/DDBJ databases">
        <authorList>
            <person name="Corre E."/>
            <person name="Pelletier E."/>
            <person name="Niang G."/>
            <person name="Scheremetjew M."/>
            <person name="Finn R."/>
            <person name="Kale V."/>
            <person name="Holt S."/>
            <person name="Cochrane G."/>
            <person name="Meng A."/>
            <person name="Brown T."/>
            <person name="Cohen L."/>
        </authorList>
    </citation>
    <scope>NUCLEOTIDE SEQUENCE</scope>
    <source>
        <strain evidence="12">CCMP2084</strain>
    </source>
</reference>
<organism evidence="12">
    <name type="scientific">Attheya septentrionalis</name>
    <dbReference type="NCBI Taxonomy" id="420275"/>
    <lineage>
        <taxon>Eukaryota</taxon>
        <taxon>Sar</taxon>
        <taxon>Stramenopiles</taxon>
        <taxon>Ochrophyta</taxon>
        <taxon>Bacillariophyta</taxon>
        <taxon>Coscinodiscophyceae</taxon>
        <taxon>Chaetocerotophycidae</taxon>
        <taxon>Chaetocerotales</taxon>
        <taxon>Attheyaceae</taxon>
        <taxon>Attheya</taxon>
    </lineage>
</organism>
<evidence type="ECO:0000256" key="10">
    <source>
        <dbReference type="RuleBase" id="RU003905"/>
    </source>
</evidence>
<dbReference type="GO" id="GO:0005762">
    <property type="term" value="C:mitochondrial large ribosomal subunit"/>
    <property type="evidence" value="ECO:0007669"/>
    <property type="project" value="TreeGrafter"/>
</dbReference>
<dbReference type="Gene3D" id="2.40.30.10">
    <property type="entry name" value="Translation factors"/>
    <property type="match status" value="2"/>
</dbReference>
<evidence type="ECO:0000256" key="2">
    <source>
        <dbReference type="ARBA" id="ARBA00004173"/>
    </source>
</evidence>
<dbReference type="PROSITE" id="PS00474">
    <property type="entry name" value="RIBOSOMAL_L3"/>
    <property type="match status" value="1"/>
</dbReference>
<dbReference type="GO" id="GO:0003735">
    <property type="term" value="F:structural constituent of ribosome"/>
    <property type="evidence" value="ECO:0007669"/>
    <property type="project" value="InterPro"/>
</dbReference>